<feature type="compositionally biased region" description="Polar residues" evidence="1">
    <location>
        <begin position="49"/>
        <end position="64"/>
    </location>
</feature>
<proteinExistence type="predicted"/>
<dbReference type="AlphaFoldDB" id="A0A919S9W0"/>
<evidence type="ECO:0000313" key="2">
    <source>
        <dbReference type="EMBL" id="GIM66445.1"/>
    </source>
</evidence>
<dbReference type="EMBL" id="BOQL01000019">
    <property type="protein sequence ID" value="GIM66445.1"/>
    <property type="molecule type" value="Genomic_DNA"/>
</dbReference>
<feature type="region of interest" description="Disordered" evidence="1">
    <location>
        <begin position="1"/>
        <end position="73"/>
    </location>
</feature>
<evidence type="ECO:0000256" key="1">
    <source>
        <dbReference type="SAM" id="MobiDB-lite"/>
    </source>
</evidence>
<keyword evidence="3" id="KW-1185">Reference proteome</keyword>
<sequence length="101" mass="11466">MEALQKCPIGRQRGIRSDTQYGSRRLRSQSRDAPSQPAGHASRNRDEPTSCQTNVTTPPWSRTHQAVPRTNRGMSVRRWAWGCRRWLGHSGGTSSEQVDFM</sequence>
<gene>
    <name evidence="2" type="ORF">Aau02nite_23000</name>
</gene>
<accession>A0A919S9W0</accession>
<dbReference type="Proteomes" id="UP000681340">
    <property type="component" value="Unassembled WGS sequence"/>
</dbReference>
<comment type="caution">
    <text evidence="2">The sequence shown here is derived from an EMBL/GenBank/DDBJ whole genome shotgun (WGS) entry which is preliminary data.</text>
</comment>
<protein>
    <submittedName>
        <fullName evidence="2">Uncharacterized protein</fullName>
    </submittedName>
</protein>
<name>A0A919S9W0_9ACTN</name>
<organism evidence="2 3">
    <name type="scientific">Actinoplanes auranticolor</name>
    <dbReference type="NCBI Taxonomy" id="47988"/>
    <lineage>
        <taxon>Bacteria</taxon>
        <taxon>Bacillati</taxon>
        <taxon>Actinomycetota</taxon>
        <taxon>Actinomycetes</taxon>
        <taxon>Micromonosporales</taxon>
        <taxon>Micromonosporaceae</taxon>
        <taxon>Actinoplanes</taxon>
    </lineage>
</organism>
<reference evidence="2" key="1">
    <citation type="submission" date="2021-03" db="EMBL/GenBank/DDBJ databases">
        <title>Whole genome shotgun sequence of Actinoplanes auranticolor NBRC 12245.</title>
        <authorList>
            <person name="Komaki H."/>
            <person name="Tamura T."/>
        </authorList>
    </citation>
    <scope>NUCLEOTIDE SEQUENCE</scope>
    <source>
        <strain evidence="2">NBRC 12245</strain>
    </source>
</reference>
<evidence type="ECO:0000313" key="3">
    <source>
        <dbReference type="Proteomes" id="UP000681340"/>
    </source>
</evidence>